<dbReference type="Pfam" id="PF21287">
    <property type="entry name" value="Kazal_CFAI"/>
    <property type="match status" value="1"/>
</dbReference>
<evidence type="ECO:0000256" key="4">
    <source>
        <dbReference type="SAM" id="MobiDB-lite"/>
    </source>
</evidence>
<evidence type="ECO:0000256" key="3">
    <source>
        <dbReference type="ARBA" id="ARBA00023180"/>
    </source>
</evidence>
<dbReference type="InterPro" id="IPR003884">
    <property type="entry name" value="FacI_MAC"/>
</dbReference>
<keyword evidence="2" id="KW-1015">Disulfide bond</keyword>
<evidence type="ECO:0000259" key="5">
    <source>
        <dbReference type="SMART" id="SM00057"/>
    </source>
</evidence>
<feature type="region of interest" description="Disordered" evidence="4">
    <location>
        <begin position="45"/>
        <end position="96"/>
    </location>
</feature>
<dbReference type="SUPFAM" id="SSF100895">
    <property type="entry name" value="Kazal-type serine protease inhibitors"/>
    <property type="match status" value="1"/>
</dbReference>
<dbReference type="InterPro" id="IPR048722">
    <property type="entry name" value="CFAI_FIMAC_N"/>
</dbReference>
<feature type="domain" description="Factor I / membrane attack complex" evidence="5">
    <location>
        <begin position="111"/>
        <end position="171"/>
    </location>
</feature>
<keyword evidence="1" id="KW-0677">Repeat</keyword>
<name>A0A4Z2GTD0_9TELE</name>
<proteinExistence type="predicted"/>
<sequence>MGDVTGGQQALADRTRFSVSAAERWINEMRASVLLLVLLVLSSDSRSPRPGDRSLNYTEQTAHDPVVPHGPPSPPLGTRPDPTAPPPSEEPKKDRFVGPAECLQKNLTRASCDLVFCPPWQRCVEGRCSCKPPYMCPVRGEDTVCGLDHRTYRSYCQEGGACRQEGGACRQEGGAYRQEGGACRQEGGACRQEGGALGPLSRRVFQVMALSCLKKRAAMSHFGGRCEERRPKFSSSVDAASGVVRLFLPDAGEGEELLVCWNKLWNMAAANVACRNETNRLEAGPLRNASVGRGPAPPPPQVTGSSIGPPPQTDERTRSADAAANAGLHPLRSRVSIERYLIAAAAIALIREEEREGARERDEVRGEKREGLEEGERTDRWCLIVDCGVGTNEQRDSYPVNTDRSVAAVGTVTVRAIPSVPDLVTIVTSVQQTRRPDIGSRVTLTTTFLKPFPSITVMRLGIFCIFNL</sequence>
<dbReference type="AlphaFoldDB" id="A0A4Z2GTD0"/>
<dbReference type="Proteomes" id="UP000314294">
    <property type="component" value="Unassembled WGS sequence"/>
</dbReference>
<dbReference type="InterPro" id="IPR048719">
    <property type="entry name" value="CFAI_KAZAL"/>
</dbReference>
<reference evidence="6 7" key="1">
    <citation type="submission" date="2019-03" db="EMBL/GenBank/DDBJ databases">
        <title>First draft genome of Liparis tanakae, snailfish: a comprehensive survey of snailfish specific genes.</title>
        <authorList>
            <person name="Kim W."/>
            <person name="Song I."/>
            <person name="Jeong J.-H."/>
            <person name="Kim D."/>
            <person name="Kim S."/>
            <person name="Ryu S."/>
            <person name="Song J.Y."/>
            <person name="Lee S.K."/>
        </authorList>
    </citation>
    <scope>NUCLEOTIDE SEQUENCE [LARGE SCALE GENOMIC DNA]</scope>
    <source>
        <tissue evidence="6">Muscle</tissue>
    </source>
</reference>
<evidence type="ECO:0000313" key="6">
    <source>
        <dbReference type="EMBL" id="TNN55854.1"/>
    </source>
</evidence>
<comment type="caution">
    <text evidence="6">The sequence shown here is derived from an EMBL/GenBank/DDBJ whole genome shotgun (WGS) entry which is preliminary data.</text>
</comment>
<evidence type="ECO:0000256" key="2">
    <source>
        <dbReference type="ARBA" id="ARBA00023157"/>
    </source>
</evidence>
<evidence type="ECO:0000313" key="7">
    <source>
        <dbReference type="Proteomes" id="UP000314294"/>
    </source>
</evidence>
<keyword evidence="7" id="KW-1185">Reference proteome</keyword>
<evidence type="ECO:0000256" key="1">
    <source>
        <dbReference type="ARBA" id="ARBA00022737"/>
    </source>
</evidence>
<accession>A0A4Z2GTD0</accession>
<keyword evidence="3" id="KW-0325">Glycoprotein</keyword>
<dbReference type="EMBL" id="SRLO01000444">
    <property type="protein sequence ID" value="TNN55854.1"/>
    <property type="molecule type" value="Genomic_DNA"/>
</dbReference>
<dbReference type="Pfam" id="PF21286">
    <property type="entry name" value="CFAI_FIMAC_N"/>
    <property type="match status" value="1"/>
</dbReference>
<protein>
    <submittedName>
        <fullName evidence="6">Complement factor I</fullName>
    </submittedName>
</protein>
<organism evidence="6 7">
    <name type="scientific">Liparis tanakae</name>
    <name type="common">Tanaka's snailfish</name>
    <dbReference type="NCBI Taxonomy" id="230148"/>
    <lineage>
        <taxon>Eukaryota</taxon>
        <taxon>Metazoa</taxon>
        <taxon>Chordata</taxon>
        <taxon>Craniata</taxon>
        <taxon>Vertebrata</taxon>
        <taxon>Euteleostomi</taxon>
        <taxon>Actinopterygii</taxon>
        <taxon>Neopterygii</taxon>
        <taxon>Teleostei</taxon>
        <taxon>Neoteleostei</taxon>
        <taxon>Acanthomorphata</taxon>
        <taxon>Eupercaria</taxon>
        <taxon>Perciformes</taxon>
        <taxon>Cottioidei</taxon>
        <taxon>Cottales</taxon>
        <taxon>Liparidae</taxon>
        <taxon>Liparis</taxon>
    </lineage>
</organism>
<gene>
    <name evidence="6" type="primary">CFI</name>
    <name evidence="6" type="ORF">EYF80_033932</name>
</gene>
<feature type="region of interest" description="Disordered" evidence="4">
    <location>
        <begin position="285"/>
        <end position="324"/>
    </location>
</feature>
<dbReference type="OrthoDB" id="19606at2759"/>
<feature type="compositionally biased region" description="Pro residues" evidence="4">
    <location>
        <begin position="68"/>
        <end position="88"/>
    </location>
</feature>
<dbReference type="SMART" id="SM00057">
    <property type="entry name" value="FIMAC"/>
    <property type="match status" value="1"/>
</dbReference>
<dbReference type="InterPro" id="IPR036058">
    <property type="entry name" value="Kazal_dom_sf"/>
</dbReference>